<accession>A0A090I485</accession>
<dbReference type="RefSeq" id="WP_052659991.1">
    <property type="nucleotide sequence ID" value="NZ_JARVXG010000037.1"/>
</dbReference>
<evidence type="ECO:0000259" key="2">
    <source>
        <dbReference type="Pfam" id="PF13240"/>
    </source>
</evidence>
<feature type="domain" description="Zinc-ribbon" evidence="2">
    <location>
        <begin position="53"/>
        <end position="73"/>
    </location>
</feature>
<dbReference type="PATRIC" id="fig|2162.10.peg.1223"/>
<organism evidence="3">
    <name type="scientific">Methanobacterium formicicum</name>
    <dbReference type="NCBI Taxonomy" id="2162"/>
    <lineage>
        <taxon>Archaea</taxon>
        <taxon>Methanobacteriati</taxon>
        <taxon>Methanobacteriota</taxon>
        <taxon>Methanomada group</taxon>
        <taxon>Methanobacteria</taxon>
        <taxon>Methanobacteriales</taxon>
        <taxon>Methanobacteriaceae</taxon>
        <taxon>Methanobacterium</taxon>
    </lineage>
</organism>
<keyword evidence="1" id="KW-1133">Transmembrane helix</keyword>
<dbReference type="GeneID" id="26739420"/>
<dbReference type="Proteomes" id="UP000062768">
    <property type="component" value="Chromosome I"/>
</dbReference>
<feature type="transmembrane region" description="Helical" evidence="1">
    <location>
        <begin position="89"/>
        <end position="117"/>
    </location>
</feature>
<evidence type="ECO:0000313" key="5">
    <source>
        <dbReference type="Proteomes" id="UP000062768"/>
    </source>
</evidence>
<protein>
    <recommendedName>
        <fullName evidence="2">Zinc-ribbon domain-containing protein</fullName>
    </recommendedName>
</protein>
<dbReference type="EMBL" id="LN515531">
    <property type="protein sequence ID" value="CEA14148.1"/>
    <property type="molecule type" value="Genomic_DNA"/>
</dbReference>
<evidence type="ECO:0000313" key="4">
    <source>
        <dbReference type="EMBL" id="CEL24808.1"/>
    </source>
</evidence>
<dbReference type="EMBL" id="LN734822">
    <property type="protein sequence ID" value="CEL24808.1"/>
    <property type="molecule type" value="Genomic_DNA"/>
</dbReference>
<dbReference type="SUPFAM" id="SSF103473">
    <property type="entry name" value="MFS general substrate transporter"/>
    <property type="match status" value="1"/>
</dbReference>
<feature type="transmembrane region" description="Helical" evidence="1">
    <location>
        <begin position="199"/>
        <end position="225"/>
    </location>
</feature>
<feature type="transmembrane region" description="Helical" evidence="1">
    <location>
        <begin position="254"/>
        <end position="271"/>
    </location>
</feature>
<keyword evidence="5" id="KW-1185">Reference proteome</keyword>
<dbReference type="InterPro" id="IPR036259">
    <property type="entry name" value="MFS_trans_sf"/>
</dbReference>
<sequence length="272" mass="30387">MGYLVCNKCGGTYELQEGESLDDFENCECGGKLEYVEDIEPTADLVKDKIGLKCPKCGHENLDNVKFCGSCGENLVKENKSIKPLFKALNFNIILIGSTLTILALILSKVLFFDIVIGLEPVTDSEHSLYTLIYFIIIFMGSFIPGTLKKLDYKIAALHGGIIMIFPATFFWISVLGFYNELLSNYVSSSLEGISLNLIFVLATAILVIVYIIVGSLGTFIGTFLNKKLNLSEKNVWIKSENYINKITNEQWKFGYLSFLITIILLSIMSFI</sequence>
<dbReference type="KEGG" id="mfi:DSM1535_1823"/>
<keyword evidence="1" id="KW-0812">Transmembrane</keyword>
<dbReference type="Pfam" id="PF13240">
    <property type="entry name" value="Zn_Ribbon_1"/>
    <property type="match status" value="1"/>
</dbReference>
<reference evidence="3" key="1">
    <citation type="submission" date="2014-08" db="EMBL/GenBank/DDBJ databases">
        <authorList>
            <person name="Wibberg D."/>
        </authorList>
    </citation>
    <scope>NUCLEOTIDE SEQUENCE</scope>
</reference>
<proteinExistence type="predicted"/>
<gene>
    <name evidence="3" type="ORF">DSM1535_1823</name>
    <name evidence="4" type="ORF">MB9_1170</name>
</gene>
<feature type="transmembrane region" description="Helical" evidence="1">
    <location>
        <begin position="155"/>
        <end position="179"/>
    </location>
</feature>
<name>A0A090I485_METFO</name>
<evidence type="ECO:0000313" key="3">
    <source>
        <dbReference type="EMBL" id="CEA14148.1"/>
    </source>
</evidence>
<feature type="transmembrane region" description="Helical" evidence="1">
    <location>
        <begin position="129"/>
        <end position="148"/>
    </location>
</feature>
<keyword evidence="1" id="KW-0472">Membrane</keyword>
<dbReference type="InterPro" id="IPR026870">
    <property type="entry name" value="Zinc_ribbon_dom"/>
</dbReference>
<evidence type="ECO:0000256" key="1">
    <source>
        <dbReference type="SAM" id="Phobius"/>
    </source>
</evidence>
<reference evidence="4" key="2">
    <citation type="submission" date="2014-09" db="EMBL/GenBank/DDBJ databases">
        <authorList>
            <person name="Bishop-Lilly K.A."/>
            <person name="Broomall S.M."/>
            <person name="Chain P.S."/>
            <person name="Chertkov O."/>
            <person name="Coyne S.R."/>
            <person name="Daligault H.E."/>
            <person name="Davenport K.W."/>
            <person name="Erkkila T."/>
            <person name="Frey K.G."/>
            <person name="Gibbons H.S."/>
            <person name="Gu W."/>
            <person name="Jaissle J."/>
            <person name="Johnson S.L."/>
            <person name="Koroleva G.I."/>
            <person name="Ladner J.T."/>
            <person name="Lo C.-C."/>
            <person name="Minogue T.D."/>
            <person name="Munk C."/>
            <person name="Palacios G.F."/>
            <person name="Redden C.L."/>
            <person name="Rosenzweig C.N."/>
            <person name="Scholz M.B."/>
            <person name="Teshima H."/>
            <person name="Xu Y."/>
        </authorList>
    </citation>
    <scope>NUCLEOTIDE SEQUENCE</scope>
    <source>
        <strain evidence="4">Mb9</strain>
    </source>
</reference>
<dbReference type="AlphaFoldDB" id="A0A090I485"/>